<name>A0ABW5DV78_9PROT</name>
<keyword evidence="2" id="KW-0238">DNA-binding</keyword>
<dbReference type="InterPro" id="IPR000835">
    <property type="entry name" value="HTH_MarR-typ"/>
</dbReference>
<feature type="domain" description="HTH marR-type" evidence="4">
    <location>
        <begin position="19"/>
        <end position="150"/>
    </location>
</feature>
<evidence type="ECO:0000313" key="5">
    <source>
        <dbReference type="EMBL" id="MFD2263714.1"/>
    </source>
</evidence>
<dbReference type="PROSITE" id="PS50995">
    <property type="entry name" value="HTH_MARR_2"/>
    <property type="match status" value="1"/>
</dbReference>
<dbReference type="Pfam" id="PF01047">
    <property type="entry name" value="MarR"/>
    <property type="match status" value="1"/>
</dbReference>
<keyword evidence="1" id="KW-0805">Transcription regulation</keyword>
<dbReference type="PANTHER" id="PTHR42756">
    <property type="entry name" value="TRANSCRIPTIONAL REGULATOR, MARR"/>
    <property type="match status" value="1"/>
</dbReference>
<evidence type="ECO:0000256" key="1">
    <source>
        <dbReference type="ARBA" id="ARBA00023015"/>
    </source>
</evidence>
<dbReference type="Gene3D" id="1.10.10.10">
    <property type="entry name" value="Winged helix-like DNA-binding domain superfamily/Winged helix DNA-binding domain"/>
    <property type="match status" value="1"/>
</dbReference>
<dbReference type="Proteomes" id="UP001597295">
    <property type="component" value="Unassembled WGS sequence"/>
</dbReference>
<evidence type="ECO:0000256" key="2">
    <source>
        <dbReference type="ARBA" id="ARBA00023125"/>
    </source>
</evidence>
<reference evidence="6" key="1">
    <citation type="journal article" date="2019" name="Int. J. Syst. Evol. Microbiol.">
        <title>The Global Catalogue of Microorganisms (GCM) 10K type strain sequencing project: providing services to taxonomists for standard genome sequencing and annotation.</title>
        <authorList>
            <consortium name="The Broad Institute Genomics Platform"/>
            <consortium name="The Broad Institute Genome Sequencing Center for Infectious Disease"/>
            <person name="Wu L."/>
            <person name="Ma J."/>
        </authorList>
    </citation>
    <scope>NUCLEOTIDE SEQUENCE [LARGE SCALE GENOMIC DNA]</scope>
    <source>
        <strain evidence="6">CGMCC 1.19062</strain>
    </source>
</reference>
<comment type="caution">
    <text evidence="5">The sequence shown here is derived from an EMBL/GenBank/DDBJ whole genome shotgun (WGS) entry which is preliminary data.</text>
</comment>
<dbReference type="InterPro" id="IPR036388">
    <property type="entry name" value="WH-like_DNA-bd_sf"/>
</dbReference>
<dbReference type="RefSeq" id="WP_379876744.1">
    <property type="nucleotide sequence ID" value="NZ_JBHUIP010000012.1"/>
</dbReference>
<keyword evidence="6" id="KW-1185">Reference proteome</keyword>
<keyword evidence="3" id="KW-0804">Transcription</keyword>
<sequence>MNVVLKEPLHLESASFVIDDQVSQLLRRAYQRATAAFAEKFGADGLTPMQFAALCKLADCGEVSQNLLGRMIAMDPATSQGVMRRLMDQGLVSRRDDPQDRRRTLLSLTVEGRKVLAASIPLGQQITETVLSPFSISERETFLALLRKIV</sequence>
<accession>A0ABW5DV78</accession>
<dbReference type="SMART" id="SM00347">
    <property type="entry name" value="HTH_MARR"/>
    <property type="match status" value="1"/>
</dbReference>
<dbReference type="PANTHER" id="PTHR42756:SF1">
    <property type="entry name" value="TRANSCRIPTIONAL REPRESSOR OF EMRAB OPERON"/>
    <property type="match status" value="1"/>
</dbReference>
<dbReference type="PRINTS" id="PR00598">
    <property type="entry name" value="HTHMARR"/>
</dbReference>
<proteinExistence type="predicted"/>
<protein>
    <submittedName>
        <fullName evidence="5">MarR family winged helix-turn-helix transcriptional regulator</fullName>
    </submittedName>
</protein>
<evidence type="ECO:0000313" key="6">
    <source>
        <dbReference type="Proteomes" id="UP001597295"/>
    </source>
</evidence>
<organism evidence="5 6">
    <name type="scientific">Lacibacterium aquatile</name>
    <dbReference type="NCBI Taxonomy" id="1168082"/>
    <lineage>
        <taxon>Bacteria</taxon>
        <taxon>Pseudomonadati</taxon>
        <taxon>Pseudomonadota</taxon>
        <taxon>Alphaproteobacteria</taxon>
        <taxon>Rhodospirillales</taxon>
        <taxon>Rhodospirillaceae</taxon>
    </lineage>
</organism>
<evidence type="ECO:0000256" key="3">
    <source>
        <dbReference type="ARBA" id="ARBA00023163"/>
    </source>
</evidence>
<dbReference type="EMBL" id="JBHUIP010000012">
    <property type="protein sequence ID" value="MFD2263714.1"/>
    <property type="molecule type" value="Genomic_DNA"/>
</dbReference>
<dbReference type="SUPFAM" id="SSF46785">
    <property type="entry name" value="Winged helix' DNA-binding domain"/>
    <property type="match status" value="1"/>
</dbReference>
<evidence type="ECO:0000259" key="4">
    <source>
        <dbReference type="PROSITE" id="PS50995"/>
    </source>
</evidence>
<gene>
    <name evidence="5" type="ORF">ACFSM5_12510</name>
</gene>
<dbReference type="InterPro" id="IPR036390">
    <property type="entry name" value="WH_DNA-bd_sf"/>
</dbReference>